<name>A2EYA8_TRIV3</name>
<dbReference type="Gene3D" id="3.10.350.10">
    <property type="entry name" value="LysM domain"/>
    <property type="match status" value="1"/>
</dbReference>
<dbReference type="VEuPathDB" id="TrichDB:TVAG_054330"/>
<evidence type="ECO:0000313" key="3">
    <source>
        <dbReference type="Proteomes" id="UP000001542"/>
    </source>
</evidence>
<proteinExistence type="predicted"/>
<reference evidence="2" key="1">
    <citation type="submission" date="2006-10" db="EMBL/GenBank/DDBJ databases">
        <authorList>
            <person name="Amadeo P."/>
            <person name="Zhao Q."/>
            <person name="Wortman J."/>
            <person name="Fraser-Liggett C."/>
            <person name="Carlton J."/>
        </authorList>
    </citation>
    <scope>NUCLEOTIDE SEQUENCE</scope>
    <source>
        <strain evidence="2">G3</strain>
    </source>
</reference>
<dbReference type="Proteomes" id="UP000001542">
    <property type="component" value="Unassembled WGS sequence"/>
</dbReference>
<dbReference type="InterPro" id="IPR018392">
    <property type="entry name" value="LysM"/>
</dbReference>
<accession>A2EYA8</accession>
<feature type="domain" description="LysM" evidence="1">
    <location>
        <begin position="12"/>
        <end position="43"/>
    </location>
</feature>
<dbReference type="InParanoid" id="A2EYA8"/>
<evidence type="ECO:0000313" key="2">
    <source>
        <dbReference type="EMBL" id="EAY02335.1"/>
    </source>
</evidence>
<sequence length="287" mass="32540">MIENTPRMIHAQEGDNLYSIALKYNTSPSYLQVINNIYPPLITKGTDILLGSVEDVANAHHSFYVVFTSNNIEYPGTITVLPDSFVFEQRQMSLTSPKLVYPINIVSIVQSSLFPHPSINSRSYNDPAQPAILIICFLADPFNQKNVEVATFEGPRAELDALYILIQSRAKNRQSKIKFNITEHAQHAAELKTIDSLEEHNKPAYLRSKAVIRAQQVIFGESKILDMVDIFSIRRELPYRFRALAWTKIFGVKNFLTGFSSINPSSLYTQPIKNLIWESKANFLLST</sequence>
<gene>
    <name evidence="2" type="ORF">TVAG_054330</name>
</gene>
<keyword evidence="3" id="KW-1185">Reference proteome</keyword>
<protein>
    <submittedName>
        <fullName evidence="2">LysM domain containing protein</fullName>
    </submittedName>
</protein>
<reference evidence="2" key="2">
    <citation type="journal article" date="2007" name="Science">
        <title>Draft genome sequence of the sexually transmitted pathogen Trichomonas vaginalis.</title>
        <authorList>
            <person name="Carlton J.M."/>
            <person name="Hirt R.P."/>
            <person name="Silva J.C."/>
            <person name="Delcher A.L."/>
            <person name="Schatz M."/>
            <person name="Zhao Q."/>
            <person name="Wortman J.R."/>
            <person name="Bidwell S.L."/>
            <person name="Alsmark U.C.M."/>
            <person name="Besteiro S."/>
            <person name="Sicheritz-Ponten T."/>
            <person name="Noel C.J."/>
            <person name="Dacks J.B."/>
            <person name="Foster P.G."/>
            <person name="Simillion C."/>
            <person name="Van de Peer Y."/>
            <person name="Miranda-Saavedra D."/>
            <person name="Barton G.J."/>
            <person name="Westrop G.D."/>
            <person name="Mueller S."/>
            <person name="Dessi D."/>
            <person name="Fiori P.L."/>
            <person name="Ren Q."/>
            <person name="Paulsen I."/>
            <person name="Zhang H."/>
            <person name="Bastida-Corcuera F.D."/>
            <person name="Simoes-Barbosa A."/>
            <person name="Brown M.T."/>
            <person name="Hayes R.D."/>
            <person name="Mukherjee M."/>
            <person name="Okumura C.Y."/>
            <person name="Schneider R."/>
            <person name="Smith A.J."/>
            <person name="Vanacova S."/>
            <person name="Villalvazo M."/>
            <person name="Haas B.J."/>
            <person name="Pertea M."/>
            <person name="Feldblyum T.V."/>
            <person name="Utterback T.R."/>
            <person name="Shu C.L."/>
            <person name="Osoegawa K."/>
            <person name="de Jong P.J."/>
            <person name="Hrdy I."/>
            <person name="Horvathova L."/>
            <person name="Zubacova Z."/>
            <person name="Dolezal P."/>
            <person name="Malik S.B."/>
            <person name="Logsdon J.M. Jr."/>
            <person name="Henze K."/>
            <person name="Gupta A."/>
            <person name="Wang C.C."/>
            <person name="Dunne R.L."/>
            <person name="Upcroft J.A."/>
            <person name="Upcroft P."/>
            <person name="White O."/>
            <person name="Salzberg S.L."/>
            <person name="Tang P."/>
            <person name="Chiu C.-H."/>
            <person name="Lee Y.-S."/>
            <person name="Embley T.M."/>
            <person name="Coombs G.H."/>
            <person name="Mottram J.C."/>
            <person name="Tachezy J."/>
            <person name="Fraser-Liggett C.M."/>
            <person name="Johnson P.J."/>
        </authorList>
    </citation>
    <scope>NUCLEOTIDE SEQUENCE [LARGE SCALE GENOMIC DNA]</scope>
    <source>
        <strain evidence="2">G3</strain>
    </source>
</reference>
<evidence type="ECO:0000259" key="1">
    <source>
        <dbReference type="Pfam" id="PF01476"/>
    </source>
</evidence>
<dbReference type="RefSeq" id="XP_001314650.1">
    <property type="nucleotide sequence ID" value="XM_001314620.1"/>
</dbReference>
<organism evidence="2 3">
    <name type="scientific">Trichomonas vaginalis (strain ATCC PRA-98 / G3)</name>
    <dbReference type="NCBI Taxonomy" id="412133"/>
    <lineage>
        <taxon>Eukaryota</taxon>
        <taxon>Metamonada</taxon>
        <taxon>Parabasalia</taxon>
        <taxon>Trichomonadida</taxon>
        <taxon>Trichomonadidae</taxon>
        <taxon>Trichomonas</taxon>
    </lineage>
</organism>
<dbReference type="Pfam" id="PF01476">
    <property type="entry name" value="LysM"/>
    <property type="match status" value="1"/>
</dbReference>
<dbReference type="EMBL" id="DS113539">
    <property type="protein sequence ID" value="EAY02335.1"/>
    <property type="molecule type" value="Genomic_DNA"/>
</dbReference>
<dbReference type="AlphaFoldDB" id="A2EYA8"/>
<dbReference type="CDD" id="cd00118">
    <property type="entry name" value="LysM"/>
    <property type="match status" value="1"/>
</dbReference>
<dbReference type="KEGG" id="tva:4760170"/>
<dbReference type="VEuPathDB" id="TrichDB:TVAGG3_0774420"/>
<dbReference type="SUPFAM" id="SSF54106">
    <property type="entry name" value="LysM domain"/>
    <property type="match status" value="1"/>
</dbReference>
<dbReference type="InterPro" id="IPR036779">
    <property type="entry name" value="LysM_dom_sf"/>
</dbReference>